<reference evidence="1 2" key="1">
    <citation type="submission" date="2014-04" db="EMBL/GenBank/DDBJ databases">
        <authorList>
            <consortium name="DOE Joint Genome Institute"/>
            <person name="Kuo A."/>
            <person name="Kohler A."/>
            <person name="Costa M.D."/>
            <person name="Nagy L.G."/>
            <person name="Floudas D."/>
            <person name="Copeland A."/>
            <person name="Barry K.W."/>
            <person name="Cichocki N."/>
            <person name="Veneault-Fourrey C."/>
            <person name="LaButti K."/>
            <person name="Lindquist E.A."/>
            <person name="Lipzen A."/>
            <person name="Lundell T."/>
            <person name="Morin E."/>
            <person name="Murat C."/>
            <person name="Sun H."/>
            <person name="Tunlid A."/>
            <person name="Henrissat B."/>
            <person name="Grigoriev I.V."/>
            <person name="Hibbett D.S."/>
            <person name="Martin F."/>
            <person name="Nordberg H.P."/>
            <person name="Cantor M.N."/>
            <person name="Hua S.X."/>
        </authorList>
    </citation>
    <scope>NUCLEOTIDE SEQUENCE [LARGE SCALE GENOMIC DNA]</scope>
    <source>
        <strain evidence="1 2">441</strain>
    </source>
</reference>
<organism evidence="1 2">
    <name type="scientific">Pisolithus microcarpus 441</name>
    <dbReference type="NCBI Taxonomy" id="765257"/>
    <lineage>
        <taxon>Eukaryota</taxon>
        <taxon>Fungi</taxon>
        <taxon>Dikarya</taxon>
        <taxon>Basidiomycota</taxon>
        <taxon>Agaricomycotina</taxon>
        <taxon>Agaricomycetes</taxon>
        <taxon>Agaricomycetidae</taxon>
        <taxon>Boletales</taxon>
        <taxon>Sclerodermatineae</taxon>
        <taxon>Pisolithaceae</taxon>
        <taxon>Pisolithus</taxon>
    </lineage>
</organism>
<keyword evidence="2" id="KW-1185">Reference proteome</keyword>
<dbReference type="AlphaFoldDB" id="A0A0C9XXH4"/>
<feature type="non-terminal residue" evidence="1">
    <location>
        <position position="92"/>
    </location>
</feature>
<reference evidence="2" key="2">
    <citation type="submission" date="2015-01" db="EMBL/GenBank/DDBJ databases">
        <title>Evolutionary Origins and Diversification of the Mycorrhizal Mutualists.</title>
        <authorList>
            <consortium name="DOE Joint Genome Institute"/>
            <consortium name="Mycorrhizal Genomics Consortium"/>
            <person name="Kohler A."/>
            <person name="Kuo A."/>
            <person name="Nagy L.G."/>
            <person name="Floudas D."/>
            <person name="Copeland A."/>
            <person name="Barry K.W."/>
            <person name="Cichocki N."/>
            <person name="Veneault-Fourrey C."/>
            <person name="LaButti K."/>
            <person name="Lindquist E.A."/>
            <person name="Lipzen A."/>
            <person name="Lundell T."/>
            <person name="Morin E."/>
            <person name="Murat C."/>
            <person name="Riley R."/>
            <person name="Ohm R."/>
            <person name="Sun H."/>
            <person name="Tunlid A."/>
            <person name="Henrissat B."/>
            <person name="Grigoriev I.V."/>
            <person name="Hibbett D.S."/>
            <person name="Martin F."/>
        </authorList>
    </citation>
    <scope>NUCLEOTIDE SEQUENCE [LARGE SCALE GENOMIC DNA]</scope>
    <source>
        <strain evidence="2">441</strain>
    </source>
</reference>
<evidence type="ECO:0000313" key="2">
    <source>
        <dbReference type="Proteomes" id="UP000054018"/>
    </source>
</evidence>
<accession>A0A0C9XXH4</accession>
<name>A0A0C9XXH4_9AGAM</name>
<feature type="non-terminal residue" evidence="1">
    <location>
        <position position="1"/>
    </location>
</feature>
<proteinExistence type="predicted"/>
<dbReference type="HOGENOM" id="CLU_040082_6_1_1"/>
<protein>
    <submittedName>
        <fullName evidence="1">Uncharacterized protein</fullName>
    </submittedName>
</protein>
<dbReference type="EMBL" id="KN833835">
    <property type="protein sequence ID" value="KIK17205.1"/>
    <property type="molecule type" value="Genomic_DNA"/>
</dbReference>
<evidence type="ECO:0000313" key="1">
    <source>
        <dbReference type="EMBL" id="KIK17205.1"/>
    </source>
</evidence>
<dbReference type="OrthoDB" id="2655351at2759"/>
<sequence>CVRGLPSHLVGECFQHSTDTITKYFKCLITFFASPLFYDLQVQFPMSYTLISQKITGDPCFRFSDQCIGAVNGSHICVFSASDDHAFLHNRK</sequence>
<dbReference type="Proteomes" id="UP000054018">
    <property type="component" value="Unassembled WGS sequence"/>
</dbReference>
<gene>
    <name evidence="1" type="ORF">PISMIDRAFT_32964</name>
</gene>